<dbReference type="RefSeq" id="XP_036369582.1">
    <property type="nucleotide sequence ID" value="XM_036513689.1"/>
</dbReference>
<dbReference type="InterPro" id="IPR002110">
    <property type="entry name" value="Ankyrin_rpt"/>
</dbReference>
<evidence type="ECO:0000256" key="11">
    <source>
        <dbReference type="ARBA" id="ARBA00022833"/>
    </source>
</evidence>
<dbReference type="Pfam" id="PF00023">
    <property type="entry name" value="Ank"/>
    <property type="match status" value="1"/>
</dbReference>
<dbReference type="CDD" id="cd16520">
    <property type="entry name" value="RING-HC_MIBs-like"/>
    <property type="match status" value="1"/>
</dbReference>
<proteinExistence type="predicted"/>
<dbReference type="Pfam" id="PF13920">
    <property type="entry name" value="zf-C3HC4_3"/>
    <property type="match status" value="2"/>
</dbReference>
<dbReference type="FunFam" id="2.30.30.40:FF:000044">
    <property type="entry name" value="E3 ubiquitin-protein ligase MIB2, putative"/>
    <property type="match status" value="1"/>
</dbReference>
<gene>
    <name evidence="20" type="primary">LOC115224864</name>
</gene>
<dbReference type="PRINTS" id="PR01415">
    <property type="entry name" value="ANKYRIN"/>
</dbReference>
<dbReference type="PANTHER" id="PTHR24202:SF4">
    <property type="entry name" value="E3 UBIQUITIN-PROTEIN LIGASE MIB2-RELATED"/>
    <property type="match status" value="1"/>
</dbReference>
<evidence type="ECO:0000259" key="16">
    <source>
        <dbReference type="PROSITE" id="PS50089"/>
    </source>
</evidence>
<dbReference type="SMART" id="SM00291">
    <property type="entry name" value="ZnF_ZZ"/>
    <property type="match status" value="1"/>
</dbReference>
<evidence type="ECO:0000259" key="18">
    <source>
        <dbReference type="PROSITE" id="PS51416"/>
    </source>
</evidence>
<comment type="catalytic activity">
    <reaction evidence="1">
        <text>S-ubiquitinyl-[E2 ubiquitin-conjugating enzyme]-L-cysteine + [acceptor protein]-L-lysine = [E2 ubiquitin-conjugating enzyme]-L-cysteine + N(6)-ubiquitinyl-[acceptor protein]-L-lysine.</text>
        <dbReference type="EC" id="2.3.2.27"/>
    </reaction>
</comment>
<accession>A0A7E6FRU9</accession>
<keyword evidence="8" id="KW-0677">Repeat</keyword>
<dbReference type="Proteomes" id="UP000515154">
    <property type="component" value="Linkage group LG26"/>
</dbReference>
<keyword evidence="12" id="KW-0914">Notch signaling pathway</keyword>
<keyword evidence="5" id="KW-0963">Cytoplasm</keyword>
<feature type="domain" description="ZZ-type" evidence="17">
    <location>
        <begin position="78"/>
        <end position="130"/>
    </location>
</feature>
<dbReference type="Gene3D" id="1.25.40.20">
    <property type="entry name" value="Ankyrin repeat-containing domain"/>
    <property type="match status" value="2"/>
</dbReference>
<dbReference type="CDD" id="cd16519">
    <property type="entry name" value="RING-HC_MIBs"/>
    <property type="match status" value="1"/>
</dbReference>
<dbReference type="InterPro" id="IPR000433">
    <property type="entry name" value="Znf_ZZ"/>
</dbReference>
<evidence type="ECO:0000256" key="4">
    <source>
        <dbReference type="ARBA" id="ARBA00012483"/>
    </source>
</evidence>
<keyword evidence="6" id="KW-0808">Transferase</keyword>
<feature type="repeat" description="ANK" evidence="14">
    <location>
        <begin position="528"/>
        <end position="560"/>
    </location>
</feature>
<dbReference type="GO" id="GO:0016567">
    <property type="term" value="P:protein ubiquitination"/>
    <property type="evidence" value="ECO:0007669"/>
    <property type="project" value="UniProtKB-UniPathway"/>
</dbReference>
<protein>
    <recommendedName>
        <fullName evidence="4">RING-type E3 ubiquitin transferase</fullName>
        <ecNumber evidence="4">2.3.2.27</ecNumber>
    </recommendedName>
</protein>
<evidence type="ECO:0000313" key="19">
    <source>
        <dbReference type="Proteomes" id="UP000515154"/>
    </source>
</evidence>
<dbReference type="InterPro" id="IPR010606">
    <property type="entry name" value="Mib_Herc2"/>
</dbReference>
<feature type="repeat" description="ANK" evidence="14">
    <location>
        <begin position="629"/>
        <end position="653"/>
    </location>
</feature>
<dbReference type="PROSITE" id="PS51416">
    <property type="entry name" value="MIB_HERC2"/>
    <property type="match status" value="2"/>
</dbReference>
<evidence type="ECO:0000313" key="20">
    <source>
        <dbReference type="RefSeq" id="XP_036369582.1"/>
    </source>
</evidence>
<evidence type="ECO:0000256" key="8">
    <source>
        <dbReference type="ARBA" id="ARBA00022737"/>
    </source>
</evidence>
<dbReference type="GO" id="GO:0007219">
    <property type="term" value="P:Notch signaling pathway"/>
    <property type="evidence" value="ECO:0007669"/>
    <property type="project" value="UniProtKB-KW"/>
</dbReference>
<dbReference type="PROSITE" id="PS01357">
    <property type="entry name" value="ZF_ZZ_1"/>
    <property type="match status" value="1"/>
</dbReference>
<evidence type="ECO:0000256" key="9">
    <source>
        <dbReference type="ARBA" id="ARBA00022771"/>
    </source>
</evidence>
<evidence type="ECO:0000256" key="12">
    <source>
        <dbReference type="ARBA" id="ARBA00022976"/>
    </source>
</evidence>
<name>A0A7E6FRU9_9MOLL</name>
<dbReference type="UniPathway" id="UPA00143"/>
<dbReference type="GO" id="GO:0005737">
    <property type="term" value="C:cytoplasm"/>
    <property type="evidence" value="ECO:0007669"/>
    <property type="project" value="UniProtKB-SubCell"/>
</dbReference>
<dbReference type="Pfam" id="PF18346">
    <property type="entry name" value="SH3_15"/>
    <property type="match status" value="2"/>
</dbReference>
<feature type="domain" description="MIB/HERC2" evidence="18">
    <location>
        <begin position="1"/>
        <end position="72"/>
    </location>
</feature>
<evidence type="ECO:0000256" key="2">
    <source>
        <dbReference type="ARBA" id="ARBA00004496"/>
    </source>
</evidence>
<dbReference type="GO" id="GO:0061630">
    <property type="term" value="F:ubiquitin protein ligase activity"/>
    <property type="evidence" value="ECO:0007669"/>
    <property type="project" value="UniProtKB-EC"/>
</dbReference>
<keyword evidence="9 15" id="KW-0863">Zinc-finger</keyword>
<evidence type="ECO:0000256" key="6">
    <source>
        <dbReference type="ARBA" id="ARBA00022679"/>
    </source>
</evidence>
<dbReference type="Pfam" id="PF00569">
    <property type="entry name" value="ZZ"/>
    <property type="match status" value="1"/>
</dbReference>
<dbReference type="PROSITE" id="PS50135">
    <property type="entry name" value="ZF_ZZ_2"/>
    <property type="match status" value="1"/>
</dbReference>
<dbReference type="Gene3D" id="3.30.40.10">
    <property type="entry name" value="Zinc/RING finger domain, C3HC4 (zinc finger)"/>
    <property type="match status" value="2"/>
</dbReference>
<feature type="domain" description="RING-type" evidence="16">
    <location>
        <begin position="882"/>
        <end position="915"/>
    </location>
</feature>
<dbReference type="PROSITE" id="PS50089">
    <property type="entry name" value="ZF_RING_2"/>
    <property type="match status" value="2"/>
</dbReference>
<evidence type="ECO:0000256" key="7">
    <source>
        <dbReference type="ARBA" id="ARBA00022723"/>
    </source>
</evidence>
<dbReference type="InterPro" id="IPR036770">
    <property type="entry name" value="Ankyrin_rpt-contain_sf"/>
</dbReference>
<comment type="subcellular location">
    <subcellularLocation>
        <location evidence="2">Cytoplasm</location>
    </subcellularLocation>
</comment>
<feature type="domain" description="RING-type" evidence="16">
    <location>
        <begin position="805"/>
        <end position="842"/>
    </location>
</feature>
<feature type="repeat" description="ANK" evidence="14">
    <location>
        <begin position="462"/>
        <end position="494"/>
    </location>
</feature>
<dbReference type="AlphaFoldDB" id="A0A7E6FRU9"/>
<dbReference type="InterPro" id="IPR037252">
    <property type="entry name" value="Mib_Herc2_sf"/>
</dbReference>
<feature type="domain" description="MIB/HERC2" evidence="18">
    <location>
        <begin position="141"/>
        <end position="223"/>
    </location>
</feature>
<evidence type="ECO:0000256" key="14">
    <source>
        <dbReference type="PROSITE-ProRule" id="PRU00023"/>
    </source>
</evidence>
<dbReference type="Gene3D" id="2.30.30.40">
    <property type="entry name" value="SH3 Domains"/>
    <property type="match status" value="2"/>
</dbReference>
<dbReference type="Pfam" id="PF06701">
    <property type="entry name" value="MIB_HERC2"/>
    <property type="match status" value="2"/>
</dbReference>
<keyword evidence="10" id="KW-0833">Ubl conjugation pathway</keyword>
<dbReference type="SUPFAM" id="SSF159034">
    <property type="entry name" value="Mib/herc2 domain-like"/>
    <property type="match status" value="2"/>
</dbReference>
<dbReference type="InterPro" id="IPR043145">
    <property type="entry name" value="Znf_ZZ_sf"/>
</dbReference>
<dbReference type="PROSITE" id="PS50088">
    <property type="entry name" value="ANK_REPEAT"/>
    <property type="match status" value="5"/>
</dbReference>
<dbReference type="FunFam" id="2.30.30.40:FF:000078">
    <property type="entry name" value="Putative e3 ubiquitin-protein ligase mib2"/>
    <property type="match status" value="1"/>
</dbReference>
<dbReference type="InterPro" id="IPR001841">
    <property type="entry name" value="Znf_RING"/>
</dbReference>
<keyword evidence="7" id="KW-0479">Metal-binding</keyword>
<dbReference type="GO" id="GO:0008270">
    <property type="term" value="F:zinc ion binding"/>
    <property type="evidence" value="ECO:0007669"/>
    <property type="project" value="UniProtKB-KW"/>
</dbReference>
<dbReference type="PANTHER" id="PTHR24202">
    <property type="entry name" value="E3 UBIQUITIN-PROTEIN LIGASE MIB2"/>
    <property type="match status" value="1"/>
</dbReference>
<dbReference type="SMART" id="SM00184">
    <property type="entry name" value="RING"/>
    <property type="match status" value="2"/>
</dbReference>
<keyword evidence="13 14" id="KW-0040">ANK repeat</keyword>
<dbReference type="EC" id="2.3.2.27" evidence="4"/>
<comment type="pathway">
    <text evidence="3">Protein modification; protein ubiquitination.</text>
</comment>
<sequence length="925" mass="102851">MDVGLRVTRGPDWKWGNQDGGVGNIGTVIEIGKPGSATSPDKTVVVQWDHGSRTNYRIGYQGAYDLRVFDNAPSGVKHTSIICDSCNKSAIQGMRWRCLTCHDFDLCTVCYHGDKHDIKHSFLRFDTPASKGVKMPKRANSTKMEAWGIFKGAKVLRGNDWDWGNQDGKYCGGEGKPGKVRDIRGWDLESGRSVANVVWSNSQMNVYRVGHKGKVDLKATQCASGGMFYVDHLPVLGEFTETSASGEPTCHFKVGDRVRVDLDMEILKVMQEGHGGWNPRMAEYIGQVGSVHRITDRGDVRVQYEGCSNRWTFHPGALTKVQLFAIGDSVQIIEDIRKVKEYQKGHGEWTDSMASALGKIGKVKQVYPDGDLLVAVSGKKWTYNPLCCAVAPNSPLEVNNIHSMSDREEDPASLTELLEQLLNMSHKDTRLDQFVREAAQGQIDNIREVITKHPDKIDQRSSGKTALQVASHQGHKDIVIMLLDAGANLELQDEDGDTALHYSAFGNQPEVMELLLLKGANINAFNKGGCSTLHVAVNKQFVKCVRVLLKHSTPVNIQDAYGDTALHDAIGKENRQIIDFLVSYPGIDYTLRNNRGFNVLHHAALKGNNFATERILQKCRHIVDIKKDDGFAALHLAALNGHREVANTLLTVGQAQLDIRNNRQQTPLLLAVSQGHIGLTEFLVSKGAEINAEDEDGDICLHLALLRQTVGSESEHSQVLDGFYFFQIRSQLGLSEEDERSGVVVACYLAQRGADLYHKNHRKVTPLDIIGDSILEERVKRFAAISMGQQVPDHIDDPRSHIRDCLLCSDKQATVKFQPCGHVVTCEDCSLKIMIKKCIQCKVPVTSKIGIDGSQFNILHSSPSSLDSKHQQIQELEEQITCSICMERRRNMAFVCGHTTCKECGEVLKQCHMCRKPIQKKIILY</sequence>
<feature type="repeat" description="ANK" evidence="14">
    <location>
        <begin position="663"/>
        <end position="695"/>
    </location>
</feature>
<evidence type="ECO:0000256" key="15">
    <source>
        <dbReference type="PROSITE-ProRule" id="PRU00228"/>
    </source>
</evidence>
<evidence type="ECO:0000256" key="13">
    <source>
        <dbReference type="ARBA" id="ARBA00023043"/>
    </source>
</evidence>
<dbReference type="InterPro" id="IPR013083">
    <property type="entry name" value="Znf_RING/FYVE/PHD"/>
</dbReference>
<reference evidence="20" key="1">
    <citation type="submission" date="2025-08" db="UniProtKB">
        <authorList>
            <consortium name="RefSeq"/>
        </authorList>
    </citation>
    <scope>IDENTIFICATION</scope>
</reference>
<dbReference type="InterPro" id="IPR040847">
    <property type="entry name" value="SH3_15"/>
</dbReference>
<dbReference type="SUPFAM" id="SSF57850">
    <property type="entry name" value="RING/U-box"/>
    <property type="match status" value="2"/>
</dbReference>
<dbReference type="PROSITE" id="PS50297">
    <property type="entry name" value="ANK_REP_REGION"/>
    <property type="match status" value="4"/>
</dbReference>
<dbReference type="FunFam" id="3.30.60.90:FF:000004">
    <property type="entry name" value="Putative E3 ubiquitin-protein ligase MIB2"/>
    <property type="match status" value="1"/>
</dbReference>
<dbReference type="Gene3D" id="3.30.60.90">
    <property type="match status" value="1"/>
</dbReference>
<keyword evidence="19" id="KW-1185">Reference proteome</keyword>
<evidence type="ECO:0000256" key="1">
    <source>
        <dbReference type="ARBA" id="ARBA00000900"/>
    </source>
</evidence>
<evidence type="ECO:0000256" key="3">
    <source>
        <dbReference type="ARBA" id="ARBA00004906"/>
    </source>
</evidence>
<evidence type="ECO:0000256" key="5">
    <source>
        <dbReference type="ARBA" id="ARBA00022490"/>
    </source>
</evidence>
<dbReference type="SMART" id="SM00248">
    <property type="entry name" value="ANK"/>
    <property type="match status" value="7"/>
</dbReference>
<dbReference type="SUPFAM" id="SSF48403">
    <property type="entry name" value="Ankyrin repeat"/>
    <property type="match status" value="1"/>
</dbReference>
<evidence type="ECO:0000259" key="17">
    <source>
        <dbReference type="PROSITE" id="PS50135"/>
    </source>
</evidence>
<organism evidence="19 20">
    <name type="scientific">Octopus sinensis</name>
    <name type="common">East Asian common octopus</name>
    <dbReference type="NCBI Taxonomy" id="2607531"/>
    <lineage>
        <taxon>Eukaryota</taxon>
        <taxon>Metazoa</taxon>
        <taxon>Spiralia</taxon>
        <taxon>Lophotrochozoa</taxon>
        <taxon>Mollusca</taxon>
        <taxon>Cephalopoda</taxon>
        <taxon>Coleoidea</taxon>
        <taxon>Octopodiformes</taxon>
        <taxon>Octopoda</taxon>
        <taxon>Incirrata</taxon>
        <taxon>Octopodidae</taxon>
        <taxon>Octopus</taxon>
    </lineage>
</organism>
<evidence type="ECO:0000256" key="10">
    <source>
        <dbReference type="ARBA" id="ARBA00022786"/>
    </source>
</evidence>
<feature type="repeat" description="ANK" evidence="14">
    <location>
        <begin position="495"/>
        <end position="527"/>
    </location>
</feature>
<dbReference type="Pfam" id="PF12796">
    <property type="entry name" value="Ank_2"/>
    <property type="match status" value="3"/>
</dbReference>
<keyword evidence="11" id="KW-0862">Zinc</keyword>